<dbReference type="GO" id="GO:0050660">
    <property type="term" value="F:flavin adenine dinucleotide binding"/>
    <property type="evidence" value="ECO:0007669"/>
    <property type="project" value="InterPro"/>
</dbReference>
<evidence type="ECO:0000256" key="3">
    <source>
        <dbReference type="ARBA" id="ARBA00022827"/>
    </source>
</evidence>
<dbReference type="PIRSF" id="PIRSF000332">
    <property type="entry name" value="FMO"/>
    <property type="match status" value="1"/>
</dbReference>
<dbReference type="GO" id="GO:0004499">
    <property type="term" value="F:N,N-dimethylaniline monooxygenase activity"/>
    <property type="evidence" value="ECO:0007669"/>
    <property type="project" value="InterPro"/>
</dbReference>
<dbReference type="AlphaFoldDB" id="A0A6N4SL19"/>
<organism evidence="7 8">
    <name type="scientific">Talaromyces pinophilus</name>
    <name type="common">Penicillium pinophilum</name>
    <dbReference type="NCBI Taxonomy" id="128442"/>
    <lineage>
        <taxon>Eukaryota</taxon>
        <taxon>Fungi</taxon>
        <taxon>Dikarya</taxon>
        <taxon>Ascomycota</taxon>
        <taxon>Pezizomycotina</taxon>
        <taxon>Eurotiomycetes</taxon>
        <taxon>Eurotiomycetidae</taxon>
        <taxon>Eurotiales</taxon>
        <taxon>Trichocomaceae</taxon>
        <taxon>Talaromyces</taxon>
        <taxon>Talaromyces sect. Talaromyces</taxon>
    </lineage>
</organism>
<proteinExistence type="inferred from homology"/>
<name>A0A6N4SL19_TALPI</name>
<dbReference type="Pfam" id="PF00743">
    <property type="entry name" value="FMO-like"/>
    <property type="match status" value="2"/>
</dbReference>
<keyword evidence="2" id="KW-0285">Flavoprotein</keyword>
<dbReference type="EMBL" id="DF933835">
    <property type="protein sequence ID" value="GAM40417.1"/>
    <property type="molecule type" value="Genomic_DNA"/>
</dbReference>
<evidence type="ECO:0000256" key="5">
    <source>
        <dbReference type="ARBA" id="ARBA00023002"/>
    </source>
</evidence>
<dbReference type="InterPro" id="IPR000960">
    <property type="entry name" value="Flavin_mOase"/>
</dbReference>
<accession>A0A6N4SL19</accession>
<evidence type="ECO:0000313" key="8">
    <source>
        <dbReference type="Proteomes" id="UP000053095"/>
    </source>
</evidence>
<dbReference type="InterPro" id="IPR036188">
    <property type="entry name" value="FAD/NAD-bd_sf"/>
</dbReference>
<dbReference type="SUPFAM" id="SSF51905">
    <property type="entry name" value="FAD/NAD(P)-binding domain"/>
    <property type="match status" value="2"/>
</dbReference>
<keyword evidence="8" id="KW-1185">Reference proteome</keyword>
<feature type="region of interest" description="Disordered" evidence="6">
    <location>
        <begin position="115"/>
        <end position="145"/>
    </location>
</feature>
<protein>
    <submittedName>
        <fullName evidence="7">Uncharacterized protein</fullName>
    </submittedName>
</protein>
<reference evidence="8" key="1">
    <citation type="journal article" date="2015" name="Genome Announc.">
        <title>Draft genome sequence of Talaromyces cellulolyticus strain Y-94, a source of lignocellulosic biomass-degrading enzymes.</title>
        <authorList>
            <person name="Fujii T."/>
            <person name="Koike H."/>
            <person name="Sawayama S."/>
            <person name="Yano S."/>
            <person name="Inoue H."/>
        </authorList>
    </citation>
    <scope>NUCLEOTIDE SEQUENCE [LARGE SCALE GENOMIC DNA]</scope>
    <source>
        <strain evidence="8">Y-94</strain>
    </source>
</reference>
<comment type="caution">
    <text evidence="7">The sequence shown here is derived from an EMBL/GenBank/DDBJ whole genome shotgun (WGS) entry which is preliminary data.</text>
</comment>
<keyword evidence="5" id="KW-0560">Oxidoreductase</keyword>
<evidence type="ECO:0000313" key="7">
    <source>
        <dbReference type="EMBL" id="GAM40417.1"/>
    </source>
</evidence>
<dbReference type="PANTHER" id="PTHR23023">
    <property type="entry name" value="DIMETHYLANILINE MONOOXYGENASE"/>
    <property type="match status" value="1"/>
</dbReference>
<dbReference type="PRINTS" id="PR00370">
    <property type="entry name" value="FMOXYGENASE"/>
</dbReference>
<gene>
    <name evidence="7" type="ORF">TCE0_039r12756</name>
</gene>
<comment type="similarity">
    <text evidence="1">Belongs to the FMO family.</text>
</comment>
<dbReference type="InterPro" id="IPR020946">
    <property type="entry name" value="Flavin_mOase-like"/>
</dbReference>
<evidence type="ECO:0000256" key="4">
    <source>
        <dbReference type="ARBA" id="ARBA00022857"/>
    </source>
</evidence>
<dbReference type="InterPro" id="IPR050346">
    <property type="entry name" value="FMO-like"/>
</dbReference>
<dbReference type="Gene3D" id="3.50.50.60">
    <property type="entry name" value="FAD/NAD(P)-binding domain"/>
    <property type="match status" value="2"/>
</dbReference>
<evidence type="ECO:0000256" key="1">
    <source>
        <dbReference type="ARBA" id="ARBA00009183"/>
    </source>
</evidence>
<dbReference type="Proteomes" id="UP000053095">
    <property type="component" value="Unassembled WGS sequence"/>
</dbReference>
<keyword evidence="3" id="KW-0274">FAD</keyword>
<dbReference type="GO" id="GO:0050661">
    <property type="term" value="F:NADP binding"/>
    <property type="evidence" value="ECO:0007669"/>
    <property type="project" value="InterPro"/>
</dbReference>
<sequence length="499" mass="56313">MKVRRVAVIGAGPAGAIATDALVKEQTFDTVRVFERQDVAGGSWVLTPSEKEEHKYRLGIPSLEALIKQRADIGVPIPKDVYNGVPVETAVTEEVNSPRLRFAETAIHEDIHTKLPPESMGFSKEPIPITVPPKQDSQSRHGPDSILRPRGEIRAWINSVFKRYGHDKLIEFGTTVESAEYIDTEDKQGKEWVLTLRKLVSTKAGIKNLWWQERFDAVVVASGHYHLPAIPDIPGLIEYDKKYPGKITHSKYYRRANHYAGKRVIVIGGSNSAFDIVHAIRETAKSPVIAAVRTPSRVYGTIPFLLPKVDLKSHVISFDAAEDKITLADGSVINGGDIDVIIFATGYDFSIPFIPEMKSVHKRIPGLYRHIFWKENPTLTFIGMITGVLGVRYFEWQAVAAARVLAGRVQLSDHSVMDQWEKTRLAERGDGMRFWTLHPDIENHFEELRAFAGEPAPGSTGRVLPKYEKEWEDVWWRLIKNRQEWWAKIAEEAKEPESS</sequence>
<evidence type="ECO:0000256" key="6">
    <source>
        <dbReference type="SAM" id="MobiDB-lite"/>
    </source>
</evidence>
<evidence type="ECO:0000256" key="2">
    <source>
        <dbReference type="ARBA" id="ARBA00022630"/>
    </source>
</evidence>
<keyword evidence="4" id="KW-0521">NADP</keyword>